<dbReference type="InterPro" id="IPR016047">
    <property type="entry name" value="M23ase_b-sheet_dom"/>
</dbReference>
<dbReference type="InterPro" id="IPR011055">
    <property type="entry name" value="Dup_hybrid_motif"/>
</dbReference>
<gene>
    <name evidence="2" type="ORF">FHS38_003851</name>
</gene>
<dbReference type="GO" id="GO:0004222">
    <property type="term" value="F:metalloendopeptidase activity"/>
    <property type="evidence" value="ECO:0007669"/>
    <property type="project" value="TreeGrafter"/>
</dbReference>
<dbReference type="PANTHER" id="PTHR21666:SF270">
    <property type="entry name" value="MUREIN HYDROLASE ACTIVATOR ENVC"/>
    <property type="match status" value="1"/>
</dbReference>
<feature type="domain" description="M23ase beta-sheet core" evidence="1">
    <location>
        <begin position="280"/>
        <end position="377"/>
    </location>
</feature>
<dbReference type="Gene3D" id="2.70.70.10">
    <property type="entry name" value="Glucose Permease (Domain IIA)"/>
    <property type="match status" value="1"/>
</dbReference>
<dbReference type="AlphaFoldDB" id="A0A7W7LD96"/>
<dbReference type="SUPFAM" id="SSF51261">
    <property type="entry name" value="Duplicated hybrid motif"/>
    <property type="match status" value="1"/>
</dbReference>
<dbReference type="InterPro" id="IPR050570">
    <property type="entry name" value="Cell_wall_metabolism_enzyme"/>
</dbReference>
<keyword evidence="2" id="KW-0378">Hydrolase</keyword>
<dbReference type="FunFam" id="2.70.70.10:FF:000013">
    <property type="entry name" value="Peptidase family M23"/>
    <property type="match status" value="1"/>
</dbReference>
<dbReference type="Proteomes" id="UP000556436">
    <property type="component" value="Unassembled WGS sequence"/>
</dbReference>
<accession>A0A7W7LD96</accession>
<reference evidence="2 3" key="1">
    <citation type="submission" date="2020-08" db="EMBL/GenBank/DDBJ databases">
        <title>Genomic Encyclopedia of Type Strains, Phase III (KMG-III): the genomes of soil and plant-associated and newly described type strains.</title>
        <authorList>
            <person name="Whitman W."/>
        </authorList>
    </citation>
    <scope>NUCLEOTIDE SEQUENCE [LARGE SCALE GENOMIC DNA]</scope>
    <source>
        <strain evidence="2 3">CECT 3265</strain>
    </source>
</reference>
<evidence type="ECO:0000313" key="3">
    <source>
        <dbReference type="Proteomes" id="UP000556436"/>
    </source>
</evidence>
<proteinExistence type="predicted"/>
<keyword evidence="3" id="KW-1185">Reference proteome</keyword>
<dbReference type="PANTHER" id="PTHR21666">
    <property type="entry name" value="PEPTIDASE-RELATED"/>
    <property type="match status" value="1"/>
</dbReference>
<dbReference type="Pfam" id="PF01551">
    <property type="entry name" value="Peptidase_M23"/>
    <property type="match status" value="1"/>
</dbReference>
<organism evidence="2 3">
    <name type="scientific">Streptomyces netropsis</name>
    <name type="common">Streptoverticillium netropsis</name>
    <dbReference type="NCBI Taxonomy" id="55404"/>
    <lineage>
        <taxon>Bacteria</taxon>
        <taxon>Bacillati</taxon>
        <taxon>Actinomycetota</taxon>
        <taxon>Actinomycetes</taxon>
        <taxon>Kitasatosporales</taxon>
        <taxon>Streptomycetaceae</taxon>
        <taxon>Streptomyces</taxon>
    </lineage>
</organism>
<sequence length="388" mass="41646">MRRPYRPSRRRHWTDWTRQTHQTRRTRRHRGAVLCALCVAVCLLGVPDSSAAGAGRMPDRLVRVSSQVFRLAEEAGRARQRYESGVWAAKEQTAGVRGVARQLRQQRIVSSALREDAGAAARAQYRTGGFTAADAPTAASDDPMELLGRRSSAERRRELLAASLGETDRRSRELAAREQSAAASWPAAEEDLARLRAERRVADRRLAAARGELDAMARAAIAGGRCEPLDRERFTTAAGAYGPAAVDTAGAAEEADWARPVLSYELSAGYGDSGASWARGHTGQDFAVPTGTPVRSVGAGTVVSAGCGGPFGISLVIRHADGWYSQYAHLSASFVAPGEPVLPGQWIGLSGTTGNSTGPHLHFEIRTKPGYGSAVDPVAWLRVRGVRL</sequence>
<evidence type="ECO:0000259" key="1">
    <source>
        <dbReference type="Pfam" id="PF01551"/>
    </source>
</evidence>
<comment type="caution">
    <text evidence="2">The sequence shown here is derived from an EMBL/GenBank/DDBJ whole genome shotgun (WGS) entry which is preliminary data.</text>
</comment>
<protein>
    <submittedName>
        <fullName evidence="2">Murein DD-endopeptidase MepM/ murein hydrolase activator NlpD</fullName>
    </submittedName>
</protein>
<name>A0A7W7LD96_STRNE</name>
<evidence type="ECO:0000313" key="2">
    <source>
        <dbReference type="EMBL" id="MBB4887797.1"/>
    </source>
</evidence>
<dbReference type="CDD" id="cd12797">
    <property type="entry name" value="M23_peptidase"/>
    <property type="match status" value="1"/>
</dbReference>
<dbReference type="EMBL" id="JACHJG010000007">
    <property type="protein sequence ID" value="MBB4887797.1"/>
    <property type="molecule type" value="Genomic_DNA"/>
</dbReference>